<evidence type="ECO:0000313" key="4">
    <source>
        <dbReference type="WBParaSite" id="EVEC_0000151401-mRNA-1"/>
    </source>
</evidence>
<sequence length="242" mass="27625">MVVLQYSDSDISSGGSCYSSCSSSDNEYEELNPTQLLSLAIKKRRAVYNRRERDFRQELLHTGLIQSLCKYLGEARVKRRRHRRSKSSRNRSAANRKREWSDNASLASPESATVELTTFTCPEFSNLGGSFRVKQPHIQCSVNVLSDCYEPPEKKPCRCDHGDPFGLEPIFKEMFGSGVDVEVVGGVMLLRCMNFMAIFSDYQNDLYSETGRQELGLDEVFDKSDICIYNELFQNCSVEEDW</sequence>
<dbReference type="Proteomes" id="UP000274131">
    <property type="component" value="Unassembled WGS sequence"/>
</dbReference>
<dbReference type="EMBL" id="UXUI01007185">
    <property type="protein sequence ID" value="VDD86079.1"/>
    <property type="molecule type" value="Genomic_DNA"/>
</dbReference>
<name>A0A0N4UVN7_ENTVE</name>
<reference evidence="4" key="1">
    <citation type="submission" date="2017-02" db="UniProtKB">
        <authorList>
            <consortium name="WormBaseParasite"/>
        </authorList>
    </citation>
    <scope>IDENTIFICATION</scope>
</reference>
<protein>
    <submittedName>
        <fullName evidence="2 4">Uncharacterized protein</fullName>
    </submittedName>
</protein>
<feature type="region of interest" description="Disordered" evidence="1">
    <location>
        <begin position="80"/>
        <end position="104"/>
    </location>
</feature>
<proteinExistence type="predicted"/>
<dbReference type="WBParaSite" id="EVEC_0000151401-mRNA-1">
    <property type="protein sequence ID" value="EVEC_0000151401-mRNA-1"/>
    <property type="gene ID" value="EVEC_0000151401"/>
</dbReference>
<accession>A0A0N4UVN7</accession>
<keyword evidence="3" id="KW-1185">Reference proteome</keyword>
<dbReference type="AlphaFoldDB" id="A0A0N4UVN7"/>
<feature type="compositionally biased region" description="Basic residues" evidence="1">
    <location>
        <begin position="80"/>
        <end position="89"/>
    </location>
</feature>
<evidence type="ECO:0000313" key="2">
    <source>
        <dbReference type="EMBL" id="VDD86079.1"/>
    </source>
</evidence>
<dbReference type="OrthoDB" id="5865307at2759"/>
<evidence type="ECO:0000256" key="1">
    <source>
        <dbReference type="SAM" id="MobiDB-lite"/>
    </source>
</evidence>
<gene>
    <name evidence="2" type="ORF">EVEC_LOCUS1222</name>
</gene>
<reference evidence="2 3" key="2">
    <citation type="submission" date="2018-10" db="EMBL/GenBank/DDBJ databases">
        <authorList>
            <consortium name="Pathogen Informatics"/>
        </authorList>
    </citation>
    <scope>NUCLEOTIDE SEQUENCE [LARGE SCALE GENOMIC DNA]</scope>
</reference>
<evidence type="ECO:0000313" key="3">
    <source>
        <dbReference type="Proteomes" id="UP000274131"/>
    </source>
</evidence>
<organism evidence="4">
    <name type="scientific">Enterobius vermicularis</name>
    <name type="common">Human pinworm</name>
    <dbReference type="NCBI Taxonomy" id="51028"/>
    <lineage>
        <taxon>Eukaryota</taxon>
        <taxon>Metazoa</taxon>
        <taxon>Ecdysozoa</taxon>
        <taxon>Nematoda</taxon>
        <taxon>Chromadorea</taxon>
        <taxon>Rhabditida</taxon>
        <taxon>Spirurina</taxon>
        <taxon>Oxyuridomorpha</taxon>
        <taxon>Oxyuroidea</taxon>
        <taxon>Oxyuridae</taxon>
        <taxon>Enterobius</taxon>
    </lineage>
</organism>